<proteinExistence type="predicted"/>
<accession>A0A8S1WWX6</accession>
<reference evidence="1" key="1">
    <citation type="submission" date="2021-01" db="EMBL/GenBank/DDBJ databases">
        <authorList>
            <consortium name="Genoscope - CEA"/>
            <person name="William W."/>
        </authorList>
    </citation>
    <scope>NUCLEOTIDE SEQUENCE</scope>
</reference>
<evidence type="ECO:0000313" key="1">
    <source>
        <dbReference type="EMBL" id="CAD8192689.1"/>
    </source>
</evidence>
<dbReference type="Proteomes" id="UP000689195">
    <property type="component" value="Unassembled WGS sequence"/>
</dbReference>
<name>A0A8S1WWX6_9CILI</name>
<comment type="caution">
    <text evidence="1">The sequence shown here is derived from an EMBL/GenBank/DDBJ whole genome shotgun (WGS) entry which is preliminary data.</text>
</comment>
<gene>
    <name evidence="1" type="ORF">PPENT_87.1.T1020105</name>
</gene>
<protein>
    <submittedName>
        <fullName evidence="1">Uncharacterized protein</fullName>
    </submittedName>
</protein>
<evidence type="ECO:0000313" key="2">
    <source>
        <dbReference type="Proteomes" id="UP000689195"/>
    </source>
</evidence>
<dbReference type="AlphaFoldDB" id="A0A8S1WWX6"/>
<dbReference type="EMBL" id="CAJJDO010000102">
    <property type="protein sequence ID" value="CAD8192689.1"/>
    <property type="molecule type" value="Genomic_DNA"/>
</dbReference>
<keyword evidence="2" id="KW-1185">Reference proteome</keyword>
<sequence>MNEDNFEDIIFELYLARLKYIERLVQTNMGKLTFEDFTAS</sequence>
<organism evidence="1 2">
    <name type="scientific">Paramecium pentaurelia</name>
    <dbReference type="NCBI Taxonomy" id="43138"/>
    <lineage>
        <taxon>Eukaryota</taxon>
        <taxon>Sar</taxon>
        <taxon>Alveolata</taxon>
        <taxon>Ciliophora</taxon>
        <taxon>Intramacronucleata</taxon>
        <taxon>Oligohymenophorea</taxon>
        <taxon>Peniculida</taxon>
        <taxon>Parameciidae</taxon>
        <taxon>Paramecium</taxon>
    </lineage>
</organism>